<evidence type="ECO:0000256" key="1">
    <source>
        <dbReference type="SAM" id="MobiDB-lite"/>
    </source>
</evidence>
<dbReference type="Pfam" id="PF00078">
    <property type="entry name" value="RVT_1"/>
    <property type="match status" value="1"/>
</dbReference>
<feature type="region of interest" description="Disordered" evidence="1">
    <location>
        <begin position="231"/>
        <end position="309"/>
    </location>
</feature>
<dbReference type="SUPFAM" id="SSF56672">
    <property type="entry name" value="DNA/RNA polymerases"/>
    <property type="match status" value="1"/>
</dbReference>
<feature type="domain" description="Reverse transcriptase" evidence="2">
    <location>
        <begin position="776"/>
        <end position="859"/>
    </location>
</feature>
<dbReference type="CDD" id="cd01647">
    <property type="entry name" value="RT_LTR"/>
    <property type="match status" value="1"/>
</dbReference>
<name>A0AAV6IM59_9ERIC</name>
<comment type="caution">
    <text evidence="3">The sequence shown here is derived from an EMBL/GenBank/DDBJ whole genome shotgun (WGS) entry which is preliminary data.</text>
</comment>
<dbReference type="PANTHER" id="PTHR33067">
    <property type="entry name" value="RNA-DIRECTED DNA POLYMERASE-RELATED"/>
    <property type="match status" value="1"/>
</dbReference>
<dbReference type="Proteomes" id="UP000823749">
    <property type="component" value="Chromosome 10"/>
</dbReference>
<dbReference type="AlphaFoldDB" id="A0AAV6IM59"/>
<sequence>MCNGEFLNKEPSDALEYFDFLAENSQSWDYSNPAERTAHVVSFDQLNAGKIVFREQEDLSQKVAHLTRKLEKLELTKAKEVAVIAKVDEMCHICDMLGHSTNECPTIPAFKEVLHGTIEQVDVNALNQAQNQARQPVNFPLSATYTPEWRKHSNFSWRNTDNSGPSQGPLGPPMGPNVYQPPHKRTIEETLQMFMQGQSTINGQNAQVFGDIKTQLSKLTSSMGVMQQEKGKFPAQPQANPQGQHFVSSSSGTSSNLEEAKSISTLRSGKEIDKTIIPKPKPTAPVAPPLSPVPEVVKSPSGDSPDNPVVEDPIVLTSPVLAPYPQRLRVLPKPTSNAEIFELFKQVKINIPLLDAIKQIPSYAKFLKDLCTVKRKLNVQKKVFLTQQVSSIIQTNIAPKYKDPGCPTISIVIGGKRIEKALLDLGASVNLLPYSVYEQLGLGEMKPTPVTLQLADRSVRVPRGLVEDVLVQVDNFVYPVDFVVLDTHPVANPQVQTPVILGRPFLATSDAIIHCRNGLLNMTFGNMKLELNVFNISSQMGDDDDVHEVNMVDTLVQDQVFSILCQDSLEKFLTAEELLAEFDYLSSLLDDEECDYLSSLLGKEEVCGMDSWSHTFEKLPPLETKILPSSVQAPKLELKALPATLKYAFLGGNETFPVVISSSLEESQESELLTVLRRHQKAIGWTIADIQGISPLICTHRIYLEDDVKPSRQPQRRLNPIMKDVVRAEILKLLDVGVIYPIADSKWVSPIQVVPKKAGVTVVKNENNELIPTRIATGWRVCIDYRKLNASTRKDHFPLPFIDQILERVAGHAFYCFLDGYSGYNQIEVSLEDQEKTTFTCPFGTFAYRRMPFGLCNAPGTEPFQGV</sequence>
<feature type="compositionally biased region" description="Polar residues" evidence="1">
    <location>
        <begin position="237"/>
        <end position="247"/>
    </location>
</feature>
<organism evidence="3 4">
    <name type="scientific">Rhododendron griersonianum</name>
    <dbReference type="NCBI Taxonomy" id="479676"/>
    <lineage>
        <taxon>Eukaryota</taxon>
        <taxon>Viridiplantae</taxon>
        <taxon>Streptophyta</taxon>
        <taxon>Embryophyta</taxon>
        <taxon>Tracheophyta</taxon>
        <taxon>Spermatophyta</taxon>
        <taxon>Magnoliopsida</taxon>
        <taxon>eudicotyledons</taxon>
        <taxon>Gunneridae</taxon>
        <taxon>Pentapetalae</taxon>
        <taxon>asterids</taxon>
        <taxon>Ericales</taxon>
        <taxon>Ericaceae</taxon>
        <taxon>Ericoideae</taxon>
        <taxon>Rhodoreae</taxon>
        <taxon>Rhododendron</taxon>
    </lineage>
</organism>
<dbReference type="Gene3D" id="3.10.10.10">
    <property type="entry name" value="HIV Type 1 Reverse Transcriptase, subunit A, domain 1"/>
    <property type="match status" value="1"/>
</dbReference>
<dbReference type="InterPro" id="IPR043502">
    <property type="entry name" value="DNA/RNA_pol_sf"/>
</dbReference>
<evidence type="ECO:0000313" key="4">
    <source>
        <dbReference type="Proteomes" id="UP000823749"/>
    </source>
</evidence>
<protein>
    <recommendedName>
        <fullName evidence="2">Reverse transcriptase domain-containing protein</fullName>
    </recommendedName>
</protein>
<dbReference type="CDD" id="cd00303">
    <property type="entry name" value="retropepsin_like"/>
    <property type="match status" value="1"/>
</dbReference>
<evidence type="ECO:0000259" key="2">
    <source>
        <dbReference type="Pfam" id="PF00078"/>
    </source>
</evidence>
<gene>
    <name evidence="3" type="ORF">RHGRI_028662</name>
</gene>
<dbReference type="Gene3D" id="2.40.70.10">
    <property type="entry name" value="Acid Proteases"/>
    <property type="match status" value="1"/>
</dbReference>
<dbReference type="Pfam" id="PF13650">
    <property type="entry name" value="Asp_protease_2"/>
    <property type="match status" value="1"/>
</dbReference>
<feature type="compositionally biased region" description="Pro residues" evidence="1">
    <location>
        <begin position="279"/>
        <end position="292"/>
    </location>
</feature>
<evidence type="ECO:0000313" key="3">
    <source>
        <dbReference type="EMBL" id="KAG5527790.1"/>
    </source>
</evidence>
<accession>A0AAV6IM59</accession>
<dbReference type="InterPro" id="IPR000477">
    <property type="entry name" value="RT_dom"/>
</dbReference>
<reference evidence="3" key="1">
    <citation type="submission" date="2020-08" db="EMBL/GenBank/DDBJ databases">
        <title>Plant Genome Project.</title>
        <authorList>
            <person name="Zhang R.-G."/>
        </authorList>
    </citation>
    <scope>NUCLEOTIDE SEQUENCE</scope>
    <source>
        <strain evidence="3">WSP0</strain>
        <tissue evidence="3">Leaf</tissue>
    </source>
</reference>
<dbReference type="PANTHER" id="PTHR33067:SF32">
    <property type="entry name" value="ASPARTIC PEPTIDASE DDI1-TYPE DOMAIN-CONTAINING PROTEIN"/>
    <property type="match status" value="1"/>
</dbReference>
<dbReference type="EMBL" id="JACTNZ010000010">
    <property type="protein sequence ID" value="KAG5527790.1"/>
    <property type="molecule type" value="Genomic_DNA"/>
</dbReference>
<proteinExistence type="predicted"/>
<dbReference type="InterPro" id="IPR021109">
    <property type="entry name" value="Peptidase_aspartic_dom_sf"/>
</dbReference>
<keyword evidence="4" id="KW-1185">Reference proteome</keyword>
<dbReference type="SUPFAM" id="SSF50630">
    <property type="entry name" value="Acid proteases"/>
    <property type="match status" value="1"/>
</dbReference>